<reference evidence="1 2" key="1">
    <citation type="submission" date="2018-07" db="EMBL/GenBank/DDBJ databases">
        <title>Mechanisms of high-level aminoglycoside resistance among Gram-negative pathogens in Brazil.</title>
        <authorList>
            <person name="Ballaben A.S."/>
            <person name="Darini A.L.C."/>
            <person name="Doi Y."/>
        </authorList>
    </citation>
    <scope>NUCLEOTIDE SEQUENCE [LARGE SCALE GENOMIC DNA]</scope>
    <source>
        <strain evidence="1 2">B2-305</strain>
    </source>
</reference>
<proteinExistence type="predicted"/>
<gene>
    <name evidence="1" type="ORF">DT376_23850</name>
</gene>
<dbReference type="InterPro" id="IPR025679">
    <property type="entry name" value="Imm2"/>
</dbReference>
<dbReference type="Proteomes" id="UP000253594">
    <property type="component" value="Unassembled WGS sequence"/>
</dbReference>
<dbReference type="AlphaFoldDB" id="A0A0F6RSH6"/>
<evidence type="ECO:0000313" key="1">
    <source>
        <dbReference type="EMBL" id="RCI72421.1"/>
    </source>
</evidence>
<organism evidence="1 2">
    <name type="scientific">Pseudomonas aeruginosa</name>
    <dbReference type="NCBI Taxonomy" id="287"/>
    <lineage>
        <taxon>Bacteria</taxon>
        <taxon>Pseudomonadati</taxon>
        <taxon>Pseudomonadota</taxon>
        <taxon>Gammaproteobacteria</taxon>
        <taxon>Pseudomonadales</taxon>
        <taxon>Pseudomonadaceae</taxon>
        <taxon>Pseudomonas</taxon>
    </lineage>
</organism>
<dbReference type="EMBL" id="QORE01000961">
    <property type="protein sequence ID" value="RCI72421.1"/>
    <property type="molecule type" value="Genomic_DNA"/>
</dbReference>
<dbReference type="Pfam" id="PF14426">
    <property type="entry name" value="Imm2"/>
    <property type="match status" value="1"/>
</dbReference>
<dbReference type="RefSeq" id="WP_004349959.1">
    <property type="nucleotide sequence ID" value="NZ_BSAO01000119.1"/>
</dbReference>
<evidence type="ECO:0008006" key="3">
    <source>
        <dbReference type="Google" id="ProtNLM"/>
    </source>
</evidence>
<sequence length="117" mass="13497">MEERVTYGEIRAWFLGSYYNYCRVKLNHQSPWVEGESEVGYAYSELENSFDLPIEKLMLEVLALILSAGRSSDKVKRYHLDIIHGLLKEIKLSSVLDDLPSDEAAELRDDLRVLGLY</sequence>
<protein>
    <recommendedName>
        <fullName evidence="3">Immunity protein Imm2</fullName>
    </recommendedName>
</protein>
<name>A0A0F6RSH6_PSEAI</name>
<accession>A0A0F6RSH6</accession>
<evidence type="ECO:0000313" key="2">
    <source>
        <dbReference type="Proteomes" id="UP000253594"/>
    </source>
</evidence>
<comment type="caution">
    <text evidence="1">The sequence shown here is derived from an EMBL/GenBank/DDBJ whole genome shotgun (WGS) entry which is preliminary data.</text>
</comment>